<evidence type="ECO:0008006" key="5">
    <source>
        <dbReference type="Google" id="ProtNLM"/>
    </source>
</evidence>
<organism evidence="3 4">
    <name type="scientific">Hypericibacter terrae</name>
    <dbReference type="NCBI Taxonomy" id="2602015"/>
    <lineage>
        <taxon>Bacteria</taxon>
        <taxon>Pseudomonadati</taxon>
        <taxon>Pseudomonadota</taxon>
        <taxon>Alphaproteobacteria</taxon>
        <taxon>Rhodospirillales</taxon>
        <taxon>Dongiaceae</taxon>
        <taxon>Hypericibacter</taxon>
    </lineage>
</organism>
<keyword evidence="2" id="KW-0732">Signal</keyword>
<feature type="region of interest" description="Disordered" evidence="1">
    <location>
        <begin position="195"/>
        <end position="219"/>
    </location>
</feature>
<dbReference type="EMBL" id="CP042906">
    <property type="protein sequence ID" value="QEX17535.1"/>
    <property type="molecule type" value="Genomic_DNA"/>
</dbReference>
<dbReference type="KEGG" id="htq:FRZ44_28350"/>
<feature type="chain" id="PRO_5023891138" description="Trimeric autotransporter adhesin YadA-like stalk domain-containing protein" evidence="2">
    <location>
        <begin position="27"/>
        <end position="347"/>
    </location>
</feature>
<evidence type="ECO:0000256" key="1">
    <source>
        <dbReference type="SAM" id="MobiDB-lite"/>
    </source>
</evidence>
<proteinExistence type="predicted"/>
<evidence type="ECO:0000256" key="2">
    <source>
        <dbReference type="SAM" id="SignalP"/>
    </source>
</evidence>
<feature type="signal peptide" evidence="2">
    <location>
        <begin position="1"/>
        <end position="26"/>
    </location>
</feature>
<gene>
    <name evidence="3" type="ORF">FRZ44_28350</name>
</gene>
<dbReference type="AlphaFoldDB" id="A0A5J6MLZ7"/>
<evidence type="ECO:0000313" key="3">
    <source>
        <dbReference type="EMBL" id="QEX17535.1"/>
    </source>
</evidence>
<keyword evidence="4" id="KW-1185">Reference proteome</keyword>
<reference evidence="3 4" key="1">
    <citation type="submission" date="2019-08" db="EMBL/GenBank/DDBJ databases">
        <title>Hyperibacter terrae gen. nov., sp. nov. and Hyperibacter viscosus sp. nov., two new members in the family Rhodospirillaceae isolated from the rhizosphere of Hypericum perforatum.</title>
        <authorList>
            <person name="Noviana Z."/>
        </authorList>
    </citation>
    <scope>NUCLEOTIDE SEQUENCE [LARGE SCALE GENOMIC DNA]</scope>
    <source>
        <strain evidence="3 4">R5913</strain>
    </source>
</reference>
<protein>
    <recommendedName>
        <fullName evidence="5">Trimeric autotransporter adhesin YadA-like stalk domain-containing protein</fullName>
    </recommendedName>
</protein>
<dbReference type="RefSeq" id="WP_151177788.1">
    <property type="nucleotide sequence ID" value="NZ_CP042906.1"/>
</dbReference>
<name>A0A5J6MLZ7_9PROT</name>
<evidence type="ECO:0000313" key="4">
    <source>
        <dbReference type="Proteomes" id="UP000326202"/>
    </source>
</evidence>
<accession>A0A5J6MLZ7</accession>
<dbReference type="OrthoDB" id="167678at204441"/>
<dbReference type="Proteomes" id="UP000326202">
    <property type="component" value="Chromosome"/>
</dbReference>
<feature type="compositionally biased region" description="Low complexity" evidence="1">
    <location>
        <begin position="196"/>
        <end position="209"/>
    </location>
</feature>
<sequence length="347" mass="35009">MKNALLATAGSALALALLCSSIPAKADVTVLANITKTKDTTITETITITKVVDLKVGVPVINPQTGALEGVDPVTLVYRSAAEADAIVNQTSSNNDVDSAHNLLNGDIADVNTMGIHLDATMNNSTNRNTGIVGVNQDVGNMSNQGNQVALAVATPATALPPVNDVADTTNGVLVNSQSEAQQINEGNFVYHGEIPQTPASPDSSPSSPVDYRGGTPNESASIIGSINDNVGIINVNQNAGNMNNQANSEALAVAVNLAGFALSEAALGQVNTNAGSSENGHSPFGTVYEYGVEKNASMTDSLNGNVGVGGVNQAAGNMANQANIFSASFIDGGGGVGLGGAHSALQ</sequence>